<evidence type="ECO:0000313" key="2">
    <source>
        <dbReference type="Proteomes" id="UP000076577"/>
    </source>
</evidence>
<dbReference type="GO" id="GO:0003676">
    <property type="term" value="F:nucleic acid binding"/>
    <property type="evidence" value="ECO:0007669"/>
    <property type="project" value="InterPro"/>
</dbReference>
<dbReference type="InterPro" id="IPR011335">
    <property type="entry name" value="Restrct_endonuc-II-like"/>
</dbReference>
<dbReference type="AlphaFoldDB" id="A0A165W0P7"/>
<dbReference type="PATRIC" id="fig|989403.3.peg.3819"/>
<dbReference type="InterPro" id="IPR011856">
    <property type="entry name" value="tRNA_endonuc-like_dom_sf"/>
</dbReference>
<protein>
    <submittedName>
        <fullName evidence="1">Transposon Tn7 transposition protein TnsA</fullName>
    </submittedName>
</protein>
<reference evidence="1 2" key="1">
    <citation type="journal article" date="2016" name="Front. Microbiol.">
        <title>Comparative Genomic Analysis Reveals a Diverse Repertoire of Genes Involved in Prokaryote-Eukaryote Interactions within the Pseudovibrio Genus.</title>
        <authorList>
            <person name="Romano S."/>
            <person name="Fernandez-Guerra A."/>
            <person name="Reen F.J."/>
            <person name="Glockner F.O."/>
            <person name="Crowley S.P."/>
            <person name="O'Sullivan O."/>
            <person name="Cotter P.D."/>
            <person name="Adams C."/>
            <person name="Dobson A.D."/>
            <person name="O'Gara F."/>
        </authorList>
    </citation>
    <scope>NUCLEOTIDE SEQUENCE [LARGE SCALE GENOMIC DNA]</scope>
    <source>
        <strain evidence="1 2">Ad2</strain>
    </source>
</reference>
<accession>A0A165W0P7</accession>
<dbReference type="EMBL" id="LMCB01000059">
    <property type="protein sequence ID" value="KZL15770.1"/>
    <property type="molecule type" value="Genomic_DNA"/>
</dbReference>
<organism evidence="1 2">
    <name type="scientific">Pseudovibrio axinellae</name>
    <dbReference type="NCBI Taxonomy" id="989403"/>
    <lineage>
        <taxon>Bacteria</taxon>
        <taxon>Pseudomonadati</taxon>
        <taxon>Pseudomonadota</taxon>
        <taxon>Alphaproteobacteria</taxon>
        <taxon>Hyphomicrobiales</taxon>
        <taxon>Stappiaceae</taxon>
        <taxon>Pseudovibrio</taxon>
    </lineage>
</organism>
<sequence>MARGRKLNEIKDFQRSLRNKYGLGEGASYKPWIRVQDIPSHGTCSKIWGMKTQREHHLLSNNESAFFYLCEHNERVIDIREQFPLLPLDQTLRIASSLNIKYHWSSRLRTQML</sequence>
<dbReference type="SUPFAM" id="SSF52980">
    <property type="entry name" value="Restriction endonuclease-like"/>
    <property type="match status" value="1"/>
</dbReference>
<evidence type="ECO:0000313" key="1">
    <source>
        <dbReference type="EMBL" id="KZL15770.1"/>
    </source>
</evidence>
<gene>
    <name evidence="1" type="primary">tnsA</name>
    <name evidence="1" type="ORF">PsAD2_03539</name>
</gene>
<name>A0A165W0P7_9HYPH</name>
<comment type="caution">
    <text evidence="1">The sequence shown here is derived from an EMBL/GenBank/DDBJ whole genome shotgun (WGS) entry which is preliminary data.</text>
</comment>
<dbReference type="Proteomes" id="UP000076577">
    <property type="component" value="Unassembled WGS sequence"/>
</dbReference>
<dbReference type="Gene3D" id="3.40.1350.10">
    <property type="match status" value="1"/>
</dbReference>
<proteinExistence type="predicted"/>
<keyword evidence="2" id="KW-1185">Reference proteome</keyword>